<sequence length="140" mass="15741">MNIDSIKNGIVLDHITAGKGMDIYYQLGLDKLDCSIAIIQNAKSNKLGKKDIIKISDNFDIDLDVLGYVDPNASVCIIEDGKLKSKHKVALPEVITNIARCKNPRCITSIEQEIDHTFKLVDKENKVYRCIYCESKLKNN</sequence>
<dbReference type="Proteomes" id="UP000298653">
    <property type="component" value="Chromosome"/>
</dbReference>
<keyword evidence="7" id="KW-1185">Reference proteome</keyword>
<feature type="domain" description="Aspartate carbamoyltransferase regulatory subunit C-terminal" evidence="5">
    <location>
        <begin position="95"/>
        <end position="139"/>
    </location>
</feature>
<dbReference type="GO" id="GO:0016740">
    <property type="term" value="F:transferase activity"/>
    <property type="evidence" value="ECO:0007669"/>
    <property type="project" value="UniProtKB-KW"/>
</dbReference>
<keyword evidence="3" id="KW-0665">Pyrimidine biosynthesis</keyword>
<gene>
    <name evidence="6" type="ORF">AR1Y2_1987</name>
</gene>
<proteinExistence type="predicted"/>
<dbReference type="EMBL" id="CP040058">
    <property type="protein sequence ID" value="QCP35441.1"/>
    <property type="molecule type" value="Genomic_DNA"/>
</dbReference>
<dbReference type="Pfam" id="PF02748">
    <property type="entry name" value="PyrI_C"/>
    <property type="match status" value="1"/>
</dbReference>
<evidence type="ECO:0000256" key="1">
    <source>
        <dbReference type="ARBA" id="ARBA00022723"/>
    </source>
</evidence>
<dbReference type="PANTHER" id="PTHR35805">
    <property type="entry name" value="ASPARTATE CARBAMOYLTRANSFERASE REGULATORY CHAIN"/>
    <property type="match status" value="1"/>
</dbReference>
<keyword evidence="1" id="KW-0479">Metal-binding</keyword>
<name>A0A4P8IEZ9_9FIRM</name>
<dbReference type="OrthoDB" id="5599321at2"/>
<keyword evidence="6" id="KW-0808">Transferase</keyword>
<dbReference type="NCBIfam" id="NF002063">
    <property type="entry name" value="PRK00893.1-3"/>
    <property type="match status" value="1"/>
</dbReference>
<organism evidence="6 7">
    <name type="scientific">Anaerostipes rhamnosivorans</name>
    <dbReference type="NCBI Taxonomy" id="1229621"/>
    <lineage>
        <taxon>Bacteria</taxon>
        <taxon>Bacillati</taxon>
        <taxon>Bacillota</taxon>
        <taxon>Clostridia</taxon>
        <taxon>Lachnospirales</taxon>
        <taxon>Lachnospiraceae</taxon>
        <taxon>Anaerostipes</taxon>
    </lineage>
</organism>
<dbReference type="PANTHER" id="PTHR35805:SF1">
    <property type="entry name" value="ASPARTATE CARBAMOYLTRANSFERASE REGULATORY CHAIN"/>
    <property type="match status" value="1"/>
</dbReference>
<dbReference type="GO" id="GO:0009347">
    <property type="term" value="C:aspartate carbamoyltransferase complex"/>
    <property type="evidence" value="ECO:0007669"/>
    <property type="project" value="InterPro"/>
</dbReference>
<dbReference type="GO" id="GO:0006207">
    <property type="term" value="P:'de novo' pyrimidine nucleobase biosynthetic process"/>
    <property type="evidence" value="ECO:0007669"/>
    <property type="project" value="InterPro"/>
</dbReference>
<dbReference type="SUPFAM" id="SSF54893">
    <property type="entry name" value="Aspartate carbamoyltransferase, Regulatory-chain, N-terminal domain"/>
    <property type="match status" value="1"/>
</dbReference>
<dbReference type="AlphaFoldDB" id="A0A4P8IEZ9"/>
<dbReference type="InterPro" id="IPR036793">
    <property type="entry name" value="Asp_carbatrfase_reg_N_sf"/>
</dbReference>
<dbReference type="InterPro" id="IPR020542">
    <property type="entry name" value="Asp_carbamoyltrfase_reg_C"/>
</dbReference>
<evidence type="ECO:0000256" key="2">
    <source>
        <dbReference type="ARBA" id="ARBA00022833"/>
    </source>
</evidence>
<dbReference type="InterPro" id="IPR002801">
    <property type="entry name" value="Asp_carbamoylTrfase_reg"/>
</dbReference>
<keyword evidence="2" id="KW-0862">Zinc</keyword>
<dbReference type="InterPro" id="IPR020545">
    <property type="entry name" value="Asp_carbamoyltransf_reg_N"/>
</dbReference>
<dbReference type="SUPFAM" id="SSF57825">
    <property type="entry name" value="Aspartate carbamoyltransferase, Regulatory-chain, C-terminal domain"/>
    <property type="match status" value="1"/>
</dbReference>
<feature type="domain" description="Aspartate carbamoyltransferase regulatory subunit N-terminal" evidence="4">
    <location>
        <begin position="1"/>
        <end position="89"/>
    </location>
</feature>
<evidence type="ECO:0000313" key="6">
    <source>
        <dbReference type="EMBL" id="QCP35441.1"/>
    </source>
</evidence>
<accession>A0A4P8IEZ9</accession>
<evidence type="ECO:0000259" key="5">
    <source>
        <dbReference type="Pfam" id="PF02748"/>
    </source>
</evidence>
<evidence type="ECO:0000259" key="4">
    <source>
        <dbReference type="Pfam" id="PF01948"/>
    </source>
</evidence>
<evidence type="ECO:0000313" key="7">
    <source>
        <dbReference type="Proteomes" id="UP000298653"/>
    </source>
</evidence>
<dbReference type="Gene3D" id="2.30.30.20">
    <property type="entry name" value="Aspartate carbamoyltransferase regulatory subunit, C-terminal domain"/>
    <property type="match status" value="1"/>
</dbReference>
<protein>
    <submittedName>
        <fullName evidence="6">Aspartate carbamoyltransferase regulatory chain (PyrI)</fullName>
    </submittedName>
</protein>
<evidence type="ECO:0000256" key="3">
    <source>
        <dbReference type="ARBA" id="ARBA00022975"/>
    </source>
</evidence>
<dbReference type="Gene3D" id="3.30.70.140">
    <property type="entry name" value="Aspartate carbamoyltransferase regulatory subunit, N-terminal domain"/>
    <property type="match status" value="1"/>
</dbReference>
<dbReference type="InterPro" id="IPR036792">
    <property type="entry name" value="Asp_carbatrfase_reg_C_sf"/>
</dbReference>
<dbReference type="RefSeq" id="WP_137328823.1">
    <property type="nucleotide sequence ID" value="NZ_CP040058.1"/>
</dbReference>
<dbReference type="Pfam" id="PF01948">
    <property type="entry name" value="PyrI"/>
    <property type="match status" value="1"/>
</dbReference>
<reference evidence="6 7" key="1">
    <citation type="submission" date="2019-05" db="EMBL/GenBank/DDBJ databases">
        <title>Complete genome sequencing of Anaerostipes rhamnosivorans.</title>
        <authorList>
            <person name="Bui T.P.N."/>
            <person name="de Vos W.M."/>
        </authorList>
    </citation>
    <scope>NUCLEOTIDE SEQUENCE [LARGE SCALE GENOMIC DNA]</scope>
    <source>
        <strain evidence="6 7">1y2</strain>
    </source>
</reference>
<dbReference type="GO" id="GO:0046872">
    <property type="term" value="F:metal ion binding"/>
    <property type="evidence" value="ECO:0007669"/>
    <property type="project" value="UniProtKB-KW"/>
</dbReference>
<dbReference type="KEGG" id="arf:AR1Y2_1987"/>
<dbReference type="GO" id="GO:0006221">
    <property type="term" value="P:pyrimidine nucleotide biosynthetic process"/>
    <property type="evidence" value="ECO:0007669"/>
    <property type="project" value="UniProtKB-KW"/>
</dbReference>